<keyword evidence="2 6" id="KW-0812">Transmembrane</keyword>
<feature type="transmembrane region" description="Helical" evidence="6">
    <location>
        <begin position="254"/>
        <end position="275"/>
    </location>
</feature>
<keyword evidence="4 6" id="KW-0472">Membrane</keyword>
<dbReference type="PANTHER" id="PTHR39535:SF2">
    <property type="entry name" value="HTTM DOMAIN-CONTAINING PROTEIN"/>
    <property type="match status" value="1"/>
</dbReference>
<evidence type="ECO:0000256" key="5">
    <source>
        <dbReference type="SAM" id="MobiDB-lite"/>
    </source>
</evidence>
<dbReference type="InterPro" id="IPR052964">
    <property type="entry name" value="Sporulation_signal_mat"/>
</dbReference>
<evidence type="ECO:0000313" key="9">
    <source>
        <dbReference type="Proteomes" id="UP000535437"/>
    </source>
</evidence>
<dbReference type="AlphaFoldDB" id="A0A7Z0GLV9"/>
<dbReference type="SMART" id="SM00752">
    <property type="entry name" value="HTTM"/>
    <property type="match status" value="1"/>
</dbReference>
<feature type="domain" description="HTTM-like" evidence="7">
    <location>
        <begin position="25"/>
        <end position="319"/>
    </location>
</feature>
<evidence type="ECO:0000313" key="8">
    <source>
        <dbReference type="EMBL" id="NYJ78392.1"/>
    </source>
</evidence>
<dbReference type="InterPro" id="IPR011020">
    <property type="entry name" value="HTTM-like"/>
</dbReference>
<protein>
    <recommendedName>
        <fullName evidence="7">HTTM-like domain-containing protein</fullName>
    </recommendedName>
</protein>
<sequence length="410" mass="45062">MTMIRDQLLRPIQEGILRSQGWLLLRKNALYGLSATRILVGVAMLGVLLTNFSSRHVLWGVGSFWAEPYRETNAFGGLVDLFGVESPALFTLMYLALIGVAVAVIIGWRTRLTTLLLALGMAALVERASPMGDQGDNIARIGLLLMVLMSTAEHWSLDARRRRLGEQRAARGELSVGMRFWHSMPVLPAWWTNLLHNGALIALACQIFILYTASALYKVQGSTWQAGTALYYPLSLHEYGVFPWLNSLVTGNPVLLTTLTYFSVYVQLFFAVGLLHPVTRRLALIGIVLLHGGIAVMMGLPWFSLAMLAFDAIFVSDRTYRFLERLAAAAGAPLRARLPGPLRRLLPPPQGQGDQTSPGSEAAAQQGESKKRGKGHEPKGQELKDRQSKDQKSTGKASKDETVGAGSRRR</sequence>
<feature type="transmembrane region" description="Helical" evidence="6">
    <location>
        <begin position="282"/>
        <end position="310"/>
    </location>
</feature>
<keyword evidence="9" id="KW-1185">Reference proteome</keyword>
<comment type="caution">
    <text evidence="8">The sequence shown here is derived from an EMBL/GenBank/DDBJ whole genome shotgun (WGS) entry which is preliminary data.</text>
</comment>
<evidence type="ECO:0000259" key="7">
    <source>
        <dbReference type="SMART" id="SM00752"/>
    </source>
</evidence>
<dbReference type="PANTHER" id="PTHR39535">
    <property type="entry name" value="SPORULATION-DELAYING PROTEIN SDPB"/>
    <property type="match status" value="1"/>
</dbReference>
<name>A0A7Z0GLV9_9MICC</name>
<gene>
    <name evidence="8" type="ORF">HNR09_001803</name>
</gene>
<dbReference type="EMBL" id="JACCFY010000001">
    <property type="protein sequence ID" value="NYJ78392.1"/>
    <property type="molecule type" value="Genomic_DNA"/>
</dbReference>
<feature type="transmembrane region" description="Helical" evidence="6">
    <location>
        <begin position="88"/>
        <end position="108"/>
    </location>
</feature>
<dbReference type="GO" id="GO:0012505">
    <property type="term" value="C:endomembrane system"/>
    <property type="evidence" value="ECO:0007669"/>
    <property type="project" value="UniProtKB-SubCell"/>
</dbReference>
<feature type="transmembrane region" description="Helical" evidence="6">
    <location>
        <begin position="194"/>
        <end position="217"/>
    </location>
</feature>
<comment type="subcellular location">
    <subcellularLocation>
        <location evidence="1">Endomembrane system</location>
        <topology evidence="1">Multi-pass membrane protein</topology>
    </subcellularLocation>
</comment>
<evidence type="ECO:0000256" key="3">
    <source>
        <dbReference type="ARBA" id="ARBA00022989"/>
    </source>
</evidence>
<feature type="transmembrane region" description="Helical" evidence="6">
    <location>
        <begin position="28"/>
        <end position="49"/>
    </location>
</feature>
<dbReference type="Proteomes" id="UP000535437">
    <property type="component" value="Unassembled WGS sequence"/>
</dbReference>
<feature type="region of interest" description="Disordered" evidence="5">
    <location>
        <begin position="339"/>
        <end position="410"/>
    </location>
</feature>
<accession>A0A7Z0GLV9</accession>
<keyword evidence="3 6" id="KW-1133">Transmembrane helix</keyword>
<evidence type="ECO:0000256" key="4">
    <source>
        <dbReference type="ARBA" id="ARBA00023136"/>
    </source>
</evidence>
<dbReference type="RefSeq" id="WP_179541739.1">
    <property type="nucleotide sequence ID" value="NZ_BAAALL010000005.1"/>
</dbReference>
<organism evidence="8 9">
    <name type="scientific">Nesterenkonia xinjiangensis</name>
    <dbReference type="NCBI Taxonomy" id="225327"/>
    <lineage>
        <taxon>Bacteria</taxon>
        <taxon>Bacillati</taxon>
        <taxon>Actinomycetota</taxon>
        <taxon>Actinomycetes</taxon>
        <taxon>Micrococcales</taxon>
        <taxon>Micrococcaceae</taxon>
        <taxon>Nesterenkonia</taxon>
    </lineage>
</organism>
<proteinExistence type="predicted"/>
<feature type="compositionally biased region" description="Basic and acidic residues" evidence="5">
    <location>
        <begin position="375"/>
        <end position="402"/>
    </location>
</feature>
<reference evidence="8 9" key="1">
    <citation type="submission" date="2020-07" db="EMBL/GenBank/DDBJ databases">
        <title>Sequencing the genomes of 1000 actinobacteria strains.</title>
        <authorList>
            <person name="Klenk H.-P."/>
        </authorList>
    </citation>
    <scope>NUCLEOTIDE SEQUENCE [LARGE SCALE GENOMIC DNA]</scope>
    <source>
        <strain evidence="8 9">DSM 15475</strain>
    </source>
</reference>
<evidence type="ECO:0000256" key="2">
    <source>
        <dbReference type="ARBA" id="ARBA00022692"/>
    </source>
</evidence>
<evidence type="ECO:0000256" key="1">
    <source>
        <dbReference type="ARBA" id="ARBA00004127"/>
    </source>
</evidence>
<evidence type="ECO:0000256" key="6">
    <source>
        <dbReference type="SAM" id="Phobius"/>
    </source>
</evidence>